<dbReference type="Gene3D" id="2.70.50.70">
    <property type="match status" value="1"/>
</dbReference>
<dbReference type="PANTHER" id="PTHR36575:SF2">
    <property type="entry name" value="CHITIN-BINDING TYPE-4 DOMAIN-CONTAINING PROTEIN-RELATED"/>
    <property type="match status" value="1"/>
</dbReference>
<reference evidence="4" key="1">
    <citation type="journal article" date="2023" name="Mol. Phylogenet. Evol.">
        <title>Genome-scale phylogeny and comparative genomics of the fungal order Sordariales.</title>
        <authorList>
            <person name="Hensen N."/>
            <person name="Bonometti L."/>
            <person name="Westerberg I."/>
            <person name="Brannstrom I.O."/>
            <person name="Guillou S."/>
            <person name="Cros-Aarteil S."/>
            <person name="Calhoun S."/>
            <person name="Haridas S."/>
            <person name="Kuo A."/>
            <person name="Mondo S."/>
            <person name="Pangilinan J."/>
            <person name="Riley R."/>
            <person name="LaButti K."/>
            <person name="Andreopoulos B."/>
            <person name="Lipzen A."/>
            <person name="Chen C."/>
            <person name="Yan M."/>
            <person name="Daum C."/>
            <person name="Ng V."/>
            <person name="Clum A."/>
            <person name="Steindorff A."/>
            <person name="Ohm R.A."/>
            <person name="Martin F."/>
            <person name="Silar P."/>
            <person name="Natvig D.O."/>
            <person name="Lalanne C."/>
            <person name="Gautier V."/>
            <person name="Ament-Velasquez S.L."/>
            <person name="Kruys A."/>
            <person name="Hutchinson M.I."/>
            <person name="Powell A.J."/>
            <person name="Barry K."/>
            <person name="Miller A.N."/>
            <person name="Grigoriev I.V."/>
            <person name="Debuchy R."/>
            <person name="Gladieux P."/>
            <person name="Hiltunen Thoren M."/>
            <person name="Johannesson H."/>
        </authorList>
    </citation>
    <scope>NUCLEOTIDE SEQUENCE</scope>
    <source>
        <strain evidence="4">SMH4131-1</strain>
    </source>
</reference>
<name>A0AAE0IG11_9PEZI</name>
<keyword evidence="5" id="KW-1185">Reference proteome</keyword>
<dbReference type="Proteomes" id="UP001286456">
    <property type="component" value="Unassembled WGS sequence"/>
</dbReference>
<reference evidence="4" key="2">
    <citation type="submission" date="2023-06" db="EMBL/GenBank/DDBJ databases">
        <authorList>
            <consortium name="Lawrence Berkeley National Laboratory"/>
            <person name="Haridas S."/>
            <person name="Hensen N."/>
            <person name="Bonometti L."/>
            <person name="Westerberg I."/>
            <person name="Brannstrom I.O."/>
            <person name="Guillou S."/>
            <person name="Cros-Aarteil S."/>
            <person name="Calhoun S."/>
            <person name="Kuo A."/>
            <person name="Mondo S."/>
            <person name="Pangilinan J."/>
            <person name="Riley R."/>
            <person name="Labutti K."/>
            <person name="Andreopoulos B."/>
            <person name="Lipzen A."/>
            <person name="Chen C."/>
            <person name="Yanf M."/>
            <person name="Daum C."/>
            <person name="Ng V."/>
            <person name="Clum A."/>
            <person name="Steindorff A."/>
            <person name="Ohm R."/>
            <person name="Martin F."/>
            <person name="Silar P."/>
            <person name="Natvig D."/>
            <person name="Lalanne C."/>
            <person name="Gautier V."/>
            <person name="Ament-Velasquez S.L."/>
            <person name="Kruys A."/>
            <person name="Hutchinson M.I."/>
            <person name="Powell A.J."/>
            <person name="Barry K."/>
            <person name="Miller A.N."/>
            <person name="Grigoriev I.V."/>
            <person name="Debuchy R."/>
            <person name="Gladieux P."/>
            <person name="Thoren M.H."/>
            <person name="Johannesson H."/>
        </authorList>
    </citation>
    <scope>NUCLEOTIDE SEQUENCE</scope>
    <source>
        <strain evidence="4">SMH4131-1</strain>
    </source>
</reference>
<evidence type="ECO:0000256" key="1">
    <source>
        <dbReference type="ARBA" id="ARBA00001973"/>
    </source>
</evidence>
<gene>
    <name evidence="4" type="ORF">B0T19DRAFT_229196</name>
</gene>
<evidence type="ECO:0000256" key="2">
    <source>
        <dbReference type="ARBA" id="ARBA00023008"/>
    </source>
</evidence>
<evidence type="ECO:0000313" key="4">
    <source>
        <dbReference type="EMBL" id="KAK3324371.1"/>
    </source>
</evidence>
<dbReference type="AlphaFoldDB" id="A0AAE0IG11"/>
<comment type="cofactor">
    <cofactor evidence="1">
        <name>Cu(2+)</name>
        <dbReference type="ChEBI" id="CHEBI:29036"/>
    </cofactor>
</comment>
<evidence type="ECO:0008006" key="6">
    <source>
        <dbReference type="Google" id="ProtNLM"/>
    </source>
</evidence>
<sequence>MGKSVLLAFAALAAASIVSAHGNITSPPARLPGAAMAKACGQTGVTAVLQDGTIPLENLLPAPASCQLFLCRGALFADNTARVQTFTAGQVVPFTAIIPIPHEGPANVSIVNTATNTIIGTPLLVFDSYADENLPALPANNTAFSVTLPTGADAAAVAANCAVAGACVLQWFWFGTAAKQTYESCVDFTFQAAAAGAAANTAAPVPAVVQSNGAAGGVVQAFGVTPAKRWVDRRFAGRGRH</sequence>
<organism evidence="4 5">
    <name type="scientific">Cercophora scortea</name>
    <dbReference type="NCBI Taxonomy" id="314031"/>
    <lineage>
        <taxon>Eukaryota</taxon>
        <taxon>Fungi</taxon>
        <taxon>Dikarya</taxon>
        <taxon>Ascomycota</taxon>
        <taxon>Pezizomycotina</taxon>
        <taxon>Sordariomycetes</taxon>
        <taxon>Sordariomycetidae</taxon>
        <taxon>Sordariales</taxon>
        <taxon>Lasiosphaeriaceae</taxon>
        <taxon>Cercophora</taxon>
    </lineage>
</organism>
<evidence type="ECO:0000256" key="3">
    <source>
        <dbReference type="SAM" id="SignalP"/>
    </source>
</evidence>
<dbReference type="PANTHER" id="PTHR36575">
    <property type="entry name" value="BINDING PROTEIN, PUTATIVE (AFU_ORTHOLOGUE AFUA_1G14430)-RELATED"/>
    <property type="match status" value="1"/>
</dbReference>
<evidence type="ECO:0000313" key="5">
    <source>
        <dbReference type="Proteomes" id="UP001286456"/>
    </source>
</evidence>
<feature type="chain" id="PRO_5042018537" description="Chitin-binding type-4 domain-containing protein" evidence="3">
    <location>
        <begin position="21"/>
        <end position="241"/>
    </location>
</feature>
<keyword evidence="3" id="KW-0732">Signal</keyword>
<dbReference type="EMBL" id="JAUEPO010000004">
    <property type="protein sequence ID" value="KAK3324371.1"/>
    <property type="molecule type" value="Genomic_DNA"/>
</dbReference>
<comment type="caution">
    <text evidence="4">The sequence shown here is derived from an EMBL/GenBank/DDBJ whole genome shotgun (WGS) entry which is preliminary data.</text>
</comment>
<proteinExistence type="predicted"/>
<keyword evidence="2" id="KW-0186">Copper</keyword>
<dbReference type="InterPro" id="IPR052282">
    <property type="entry name" value="Starch-active_LPMO"/>
</dbReference>
<accession>A0AAE0IG11</accession>
<protein>
    <recommendedName>
        <fullName evidence="6">Chitin-binding type-4 domain-containing protein</fullName>
    </recommendedName>
</protein>
<feature type="signal peptide" evidence="3">
    <location>
        <begin position="1"/>
        <end position="20"/>
    </location>
</feature>